<reference evidence="1 2" key="1">
    <citation type="submission" date="2020-06" db="EMBL/GenBank/DDBJ databases">
        <title>Rhizobium sp.nov. isolated from the tomato plant.</title>
        <authorList>
            <person name="Thin K.K."/>
            <person name="Zhang X."/>
            <person name="He S."/>
        </authorList>
    </citation>
    <scope>NUCLEOTIDE SEQUENCE [LARGE SCALE GENOMIC DNA]</scope>
    <source>
        <strain evidence="1 2">DBTS2</strain>
    </source>
</reference>
<proteinExistence type="predicted"/>
<keyword evidence="2" id="KW-1185">Reference proteome</keyword>
<protein>
    <submittedName>
        <fullName evidence="1">Uncharacterized protein</fullName>
    </submittedName>
</protein>
<dbReference type="RefSeq" id="WP_176948459.1">
    <property type="nucleotide sequence ID" value="NZ_JABXYK010000002.1"/>
</dbReference>
<evidence type="ECO:0000313" key="1">
    <source>
        <dbReference type="EMBL" id="NVP54440.1"/>
    </source>
</evidence>
<name>A0ABX2Q9N6_9HYPH</name>
<comment type="caution">
    <text evidence="1">The sequence shown here is derived from an EMBL/GenBank/DDBJ whole genome shotgun (WGS) entry which is preliminary data.</text>
</comment>
<dbReference type="Proteomes" id="UP000659172">
    <property type="component" value="Unassembled WGS sequence"/>
</dbReference>
<organism evidence="1 2">
    <name type="scientific">Mycoplana rhizolycopersici</name>
    <dbReference type="NCBI Taxonomy" id="2746702"/>
    <lineage>
        <taxon>Bacteria</taxon>
        <taxon>Pseudomonadati</taxon>
        <taxon>Pseudomonadota</taxon>
        <taxon>Alphaproteobacteria</taxon>
        <taxon>Hyphomicrobiales</taxon>
        <taxon>Rhizobiaceae</taxon>
        <taxon>Mycoplana</taxon>
    </lineage>
</organism>
<accession>A0ABX2Q9N6</accession>
<gene>
    <name evidence="1" type="ORF">HV823_04120</name>
</gene>
<sequence length="120" mass="12810">MPITFNMLSEGGSWMIESSGTFIVPGDALGFQIPLDDLSFSLRFMPGGGQPRIVVGSADEKSVTLNLISFEASGETAFMTSVGTYKNSELRLSLVVGNVGSGGRSSKLKTVSYSFFRRIA</sequence>
<evidence type="ECO:0000313" key="2">
    <source>
        <dbReference type="Proteomes" id="UP000659172"/>
    </source>
</evidence>
<dbReference type="EMBL" id="JABXYK010000002">
    <property type="protein sequence ID" value="NVP54440.1"/>
    <property type="molecule type" value="Genomic_DNA"/>
</dbReference>